<accession>A0A0N4TPB5</accession>
<organism evidence="3">
    <name type="scientific">Brugia pahangi</name>
    <name type="common">Filarial nematode worm</name>
    <dbReference type="NCBI Taxonomy" id="6280"/>
    <lineage>
        <taxon>Eukaryota</taxon>
        <taxon>Metazoa</taxon>
        <taxon>Ecdysozoa</taxon>
        <taxon>Nematoda</taxon>
        <taxon>Chromadorea</taxon>
        <taxon>Rhabditida</taxon>
        <taxon>Spirurina</taxon>
        <taxon>Spiruromorpha</taxon>
        <taxon>Filarioidea</taxon>
        <taxon>Onchocercidae</taxon>
        <taxon>Brugia</taxon>
    </lineage>
</organism>
<name>A0A0N4TPB5_BRUPA</name>
<protein>
    <submittedName>
        <fullName evidence="1 3">Uncharacterized protein</fullName>
    </submittedName>
</protein>
<dbReference type="EMBL" id="UZAD01013184">
    <property type="protein sequence ID" value="VDN91527.1"/>
    <property type="molecule type" value="Genomic_DNA"/>
</dbReference>
<gene>
    <name evidence="1" type="ORF">BPAG_LOCUS10341</name>
</gene>
<proteinExistence type="predicted"/>
<keyword evidence="2" id="KW-1185">Reference proteome</keyword>
<reference evidence="1 2" key="2">
    <citation type="submission" date="2018-11" db="EMBL/GenBank/DDBJ databases">
        <authorList>
            <consortium name="Pathogen Informatics"/>
        </authorList>
    </citation>
    <scope>NUCLEOTIDE SEQUENCE [LARGE SCALE GENOMIC DNA]</scope>
</reference>
<evidence type="ECO:0000313" key="2">
    <source>
        <dbReference type="Proteomes" id="UP000278627"/>
    </source>
</evidence>
<dbReference type="AlphaFoldDB" id="A0A0N4TPB5"/>
<dbReference type="WBParaSite" id="BPAG_0001037901-mRNA-1">
    <property type="protein sequence ID" value="BPAG_0001037901-mRNA-1"/>
    <property type="gene ID" value="BPAG_0001037901"/>
</dbReference>
<dbReference type="Proteomes" id="UP000278627">
    <property type="component" value="Unassembled WGS sequence"/>
</dbReference>
<evidence type="ECO:0000313" key="3">
    <source>
        <dbReference type="WBParaSite" id="BPAG_0001037901-mRNA-1"/>
    </source>
</evidence>
<evidence type="ECO:0000313" key="1">
    <source>
        <dbReference type="EMBL" id="VDN91527.1"/>
    </source>
</evidence>
<reference evidence="3" key="1">
    <citation type="submission" date="2017-02" db="UniProtKB">
        <authorList>
            <consortium name="WormBaseParasite"/>
        </authorList>
    </citation>
    <scope>IDENTIFICATION</scope>
</reference>
<sequence>MPCVPMSRKPVSKAGEPFSLRPSPAAIIISIPPVHGPMNITNEQEITDAQVSEPSDTTTYTERAEFSLYIYIDDATCAHYYPSRTPQNAGGICSRANGGDGGPDMR</sequence>